<feature type="transmembrane region" description="Helical" evidence="10">
    <location>
        <begin position="132"/>
        <end position="150"/>
    </location>
</feature>
<dbReference type="EMBL" id="CAJJDN010000075">
    <property type="protein sequence ID" value="CAD8101234.1"/>
    <property type="molecule type" value="Genomic_DNA"/>
</dbReference>
<comment type="catalytic activity">
    <reaction evidence="10">
        <text>L-cysteinyl-[protein] + hexadecanoyl-CoA = S-hexadecanoyl-L-cysteinyl-[protein] + CoA</text>
        <dbReference type="Rhea" id="RHEA:36683"/>
        <dbReference type="Rhea" id="RHEA-COMP:10131"/>
        <dbReference type="Rhea" id="RHEA-COMP:11032"/>
        <dbReference type="ChEBI" id="CHEBI:29950"/>
        <dbReference type="ChEBI" id="CHEBI:57287"/>
        <dbReference type="ChEBI" id="CHEBI:57379"/>
        <dbReference type="ChEBI" id="CHEBI:74151"/>
        <dbReference type="EC" id="2.3.1.225"/>
    </reaction>
</comment>
<dbReference type="OrthoDB" id="331948at2759"/>
<evidence type="ECO:0000256" key="7">
    <source>
        <dbReference type="ARBA" id="ARBA00023139"/>
    </source>
</evidence>
<evidence type="ECO:0000256" key="1">
    <source>
        <dbReference type="ARBA" id="ARBA00004127"/>
    </source>
</evidence>
<evidence type="ECO:0000256" key="4">
    <source>
        <dbReference type="ARBA" id="ARBA00022692"/>
    </source>
</evidence>
<comment type="similarity">
    <text evidence="2 10">Belongs to the DHHC palmitoyltransferase family.</text>
</comment>
<dbReference type="AlphaFoldDB" id="A0A8S1PE50"/>
<feature type="domain" description="Palmitoyltransferase DHHC" evidence="11">
    <location>
        <begin position="83"/>
        <end position="210"/>
    </location>
</feature>
<dbReference type="GO" id="GO:0019706">
    <property type="term" value="F:protein-cysteine S-palmitoyltransferase activity"/>
    <property type="evidence" value="ECO:0007669"/>
    <property type="project" value="UniProtKB-EC"/>
</dbReference>
<gene>
    <name evidence="12" type="ORF">PSON_ATCC_30995.1.T0750171</name>
</gene>
<evidence type="ECO:0000256" key="5">
    <source>
        <dbReference type="ARBA" id="ARBA00022989"/>
    </source>
</evidence>
<evidence type="ECO:0000313" key="12">
    <source>
        <dbReference type="EMBL" id="CAD8101234.1"/>
    </source>
</evidence>
<dbReference type="PANTHER" id="PTHR22883:SF301">
    <property type="entry name" value="PALMITOYLTRANSFERASE ZDHHC12"/>
    <property type="match status" value="1"/>
</dbReference>
<comment type="subcellular location">
    <subcellularLocation>
        <location evidence="1">Endomembrane system</location>
        <topology evidence="1">Multi-pass membrane protein</topology>
    </subcellularLocation>
</comment>
<dbReference type="Pfam" id="PF01529">
    <property type="entry name" value="DHHC"/>
    <property type="match status" value="1"/>
</dbReference>
<dbReference type="GO" id="GO:0005794">
    <property type="term" value="C:Golgi apparatus"/>
    <property type="evidence" value="ECO:0007669"/>
    <property type="project" value="TreeGrafter"/>
</dbReference>
<dbReference type="EC" id="2.3.1.225" evidence="10"/>
<keyword evidence="9 10" id="KW-0012">Acyltransferase</keyword>
<feature type="transmembrane region" description="Helical" evidence="10">
    <location>
        <begin position="12"/>
        <end position="29"/>
    </location>
</feature>
<accession>A0A8S1PE50</accession>
<evidence type="ECO:0000256" key="9">
    <source>
        <dbReference type="ARBA" id="ARBA00023315"/>
    </source>
</evidence>
<keyword evidence="5 10" id="KW-1133">Transmembrane helix</keyword>
<keyword evidence="3 10" id="KW-0808">Transferase</keyword>
<comment type="caution">
    <text evidence="12">The sequence shown here is derived from an EMBL/GenBank/DDBJ whole genome shotgun (WGS) entry which is preliminary data.</text>
</comment>
<dbReference type="PROSITE" id="PS50216">
    <property type="entry name" value="DHHC"/>
    <property type="match status" value="1"/>
</dbReference>
<dbReference type="InterPro" id="IPR039859">
    <property type="entry name" value="PFA4/ZDH16/20/ERF2-like"/>
</dbReference>
<protein>
    <recommendedName>
        <fullName evidence="10">Palmitoyltransferase</fullName>
        <ecNumber evidence="10">2.3.1.225</ecNumber>
    </recommendedName>
</protein>
<keyword evidence="6 10" id="KW-0472">Membrane</keyword>
<evidence type="ECO:0000259" key="11">
    <source>
        <dbReference type="Pfam" id="PF01529"/>
    </source>
</evidence>
<organism evidence="12 13">
    <name type="scientific">Paramecium sonneborni</name>
    <dbReference type="NCBI Taxonomy" id="65129"/>
    <lineage>
        <taxon>Eukaryota</taxon>
        <taxon>Sar</taxon>
        <taxon>Alveolata</taxon>
        <taxon>Ciliophora</taxon>
        <taxon>Intramacronucleata</taxon>
        <taxon>Oligohymenophorea</taxon>
        <taxon>Peniculida</taxon>
        <taxon>Parameciidae</taxon>
        <taxon>Paramecium</taxon>
    </lineage>
</organism>
<comment type="domain">
    <text evidence="10">The DHHC domain is required for palmitoyltransferase activity.</text>
</comment>
<keyword evidence="13" id="KW-1185">Reference proteome</keyword>
<keyword evidence="4 10" id="KW-0812">Transmembrane</keyword>
<proteinExistence type="inferred from homology"/>
<dbReference type="GO" id="GO:0005783">
    <property type="term" value="C:endoplasmic reticulum"/>
    <property type="evidence" value="ECO:0007669"/>
    <property type="project" value="TreeGrafter"/>
</dbReference>
<feature type="transmembrane region" description="Helical" evidence="10">
    <location>
        <begin position="171"/>
        <end position="187"/>
    </location>
</feature>
<reference evidence="12" key="1">
    <citation type="submission" date="2021-01" db="EMBL/GenBank/DDBJ databases">
        <authorList>
            <consortium name="Genoscope - CEA"/>
            <person name="William W."/>
        </authorList>
    </citation>
    <scope>NUCLEOTIDE SEQUENCE</scope>
</reference>
<sequence>MNNEFDASFMTRLFYFTMHFICWTILIVYKENAFMQNPFGGLQFSFIILVVYSNYLFVTVGNNPGYIVSTNEEDVELQIVEQEMNKRYCKICKFNIPNRAKHCKVCKRCVAKYDHHCFWIGGCVGELNQRSFWLFLLVQSFVLILLLGYCQDGLSNYDYYEKDKKRYGQEYGAFIVIFVIMFLFLLFSGGMLIFHTYLIVAGITTYELLKMHKFKKETTNSLCQILRNIKSTFCHGGKLQSIQEIV</sequence>
<dbReference type="PANTHER" id="PTHR22883">
    <property type="entry name" value="ZINC FINGER DHHC DOMAIN CONTAINING PROTEIN"/>
    <property type="match status" value="1"/>
</dbReference>
<evidence type="ECO:0000256" key="10">
    <source>
        <dbReference type="RuleBase" id="RU079119"/>
    </source>
</evidence>
<evidence type="ECO:0000256" key="6">
    <source>
        <dbReference type="ARBA" id="ARBA00023136"/>
    </source>
</evidence>
<dbReference type="InterPro" id="IPR001594">
    <property type="entry name" value="Palmitoyltrfase_DHHC"/>
</dbReference>
<dbReference type="Proteomes" id="UP000692954">
    <property type="component" value="Unassembled WGS sequence"/>
</dbReference>
<name>A0A8S1PE50_9CILI</name>
<evidence type="ECO:0000256" key="2">
    <source>
        <dbReference type="ARBA" id="ARBA00008574"/>
    </source>
</evidence>
<evidence type="ECO:0000256" key="8">
    <source>
        <dbReference type="ARBA" id="ARBA00023288"/>
    </source>
</evidence>
<evidence type="ECO:0000313" key="13">
    <source>
        <dbReference type="Proteomes" id="UP000692954"/>
    </source>
</evidence>
<keyword evidence="8" id="KW-0449">Lipoprotein</keyword>
<dbReference type="GO" id="GO:0006612">
    <property type="term" value="P:protein targeting to membrane"/>
    <property type="evidence" value="ECO:0007669"/>
    <property type="project" value="TreeGrafter"/>
</dbReference>
<keyword evidence="7" id="KW-0564">Palmitate</keyword>
<evidence type="ECO:0000256" key="3">
    <source>
        <dbReference type="ARBA" id="ARBA00022679"/>
    </source>
</evidence>
<feature type="transmembrane region" description="Helical" evidence="10">
    <location>
        <begin position="41"/>
        <end position="58"/>
    </location>
</feature>